<protein>
    <submittedName>
        <fullName evidence="1">Uncharacterized protein</fullName>
    </submittedName>
</protein>
<sequence length="65" mass="7306">MMICPCALHTDKTVTHFSKRVPWRRYQSSTSSASRLQCGCNVSSIIVCIKPWGRSIPSRGNEYAC</sequence>
<dbReference type="InParanoid" id="A0A0D0DUZ9"/>
<keyword evidence="2" id="KW-1185">Reference proteome</keyword>
<evidence type="ECO:0000313" key="1">
    <source>
        <dbReference type="EMBL" id="KIK98368.1"/>
    </source>
</evidence>
<name>A0A0D0DUZ9_9AGAM</name>
<proteinExistence type="predicted"/>
<reference evidence="2" key="2">
    <citation type="submission" date="2015-01" db="EMBL/GenBank/DDBJ databases">
        <title>Evolutionary Origins and Diversification of the Mycorrhizal Mutualists.</title>
        <authorList>
            <consortium name="DOE Joint Genome Institute"/>
            <consortium name="Mycorrhizal Genomics Consortium"/>
            <person name="Kohler A."/>
            <person name="Kuo A."/>
            <person name="Nagy L.G."/>
            <person name="Floudas D."/>
            <person name="Copeland A."/>
            <person name="Barry K.W."/>
            <person name="Cichocki N."/>
            <person name="Veneault-Fourrey C."/>
            <person name="LaButti K."/>
            <person name="Lindquist E.A."/>
            <person name="Lipzen A."/>
            <person name="Lundell T."/>
            <person name="Morin E."/>
            <person name="Murat C."/>
            <person name="Riley R."/>
            <person name="Ohm R."/>
            <person name="Sun H."/>
            <person name="Tunlid A."/>
            <person name="Henrissat B."/>
            <person name="Grigoriev I.V."/>
            <person name="Hibbett D.S."/>
            <person name="Martin F."/>
        </authorList>
    </citation>
    <scope>NUCLEOTIDE SEQUENCE [LARGE SCALE GENOMIC DNA]</scope>
    <source>
        <strain evidence="2">Ve08.2h10</strain>
    </source>
</reference>
<dbReference type="HOGENOM" id="CLU_2850390_0_0_1"/>
<dbReference type="EMBL" id="KN824895">
    <property type="protein sequence ID" value="KIK98368.1"/>
    <property type="molecule type" value="Genomic_DNA"/>
</dbReference>
<organism evidence="1 2">
    <name type="scientific">Paxillus rubicundulus Ve08.2h10</name>
    <dbReference type="NCBI Taxonomy" id="930991"/>
    <lineage>
        <taxon>Eukaryota</taxon>
        <taxon>Fungi</taxon>
        <taxon>Dikarya</taxon>
        <taxon>Basidiomycota</taxon>
        <taxon>Agaricomycotina</taxon>
        <taxon>Agaricomycetes</taxon>
        <taxon>Agaricomycetidae</taxon>
        <taxon>Boletales</taxon>
        <taxon>Paxilineae</taxon>
        <taxon>Paxillaceae</taxon>
        <taxon>Paxillus</taxon>
    </lineage>
</organism>
<reference evidence="1 2" key="1">
    <citation type="submission" date="2014-04" db="EMBL/GenBank/DDBJ databases">
        <authorList>
            <consortium name="DOE Joint Genome Institute"/>
            <person name="Kuo A."/>
            <person name="Kohler A."/>
            <person name="Jargeat P."/>
            <person name="Nagy L.G."/>
            <person name="Floudas D."/>
            <person name="Copeland A."/>
            <person name="Barry K.W."/>
            <person name="Cichocki N."/>
            <person name="Veneault-Fourrey C."/>
            <person name="LaButti K."/>
            <person name="Lindquist E.A."/>
            <person name="Lipzen A."/>
            <person name="Lundell T."/>
            <person name="Morin E."/>
            <person name="Murat C."/>
            <person name="Sun H."/>
            <person name="Tunlid A."/>
            <person name="Henrissat B."/>
            <person name="Grigoriev I.V."/>
            <person name="Hibbett D.S."/>
            <person name="Martin F."/>
            <person name="Nordberg H.P."/>
            <person name="Cantor M.N."/>
            <person name="Hua S.X."/>
        </authorList>
    </citation>
    <scope>NUCLEOTIDE SEQUENCE [LARGE SCALE GENOMIC DNA]</scope>
    <source>
        <strain evidence="1 2">Ve08.2h10</strain>
    </source>
</reference>
<dbReference type="AlphaFoldDB" id="A0A0D0DUZ9"/>
<gene>
    <name evidence="1" type="ORF">PAXRUDRAFT_692387</name>
</gene>
<dbReference type="Proteomes" id="UP000054538">
    <property type="component" value="Unassembled WGS sequence"/>
</dbReference>
<accession>A0A0D0DUZ9</accession>
<evidence type="ECO:0000313" key="2">
    <source>
        <dbReference type="Proteomes" id="UP000054538"/>
    </source>
</evidence>